<sequence length="110" mass="13142">MSAETRRYMRLLVFFDLPVTTREKKRTYTLFRRFLIQDGYDMIQWSVYGRLVNGMDDAEKHLKRLSDHLPRDGSIRYLQVSEKQFAGMKLLVGTLDYQQKKVNADQMLLF</sequence>
<keyword evidence="4" id="KW-0255">Endonuclease</keyword>
<dbReference type="GO" id="GO:0016787">
    <property type="term" value="F:hydrolase activity"/>
    <property type="evidence" value="ECO:0007669"/>
    <property type="project" value="UniProtKB-KW"/>
</dbReference>
<dbReference type="Pfam" id="PF09827">
    <property type="entry name" value="CRISPR_Cas2"/>
    <property type="match status" value="1"/>
</dbReference>
<evidence type="ECO:0000313" key="8">
    <source>
        <dbReference type="EMBL" id="OIQ75098.1"/>
    </source>
</evidence>
<gene>
    <name evidence="8" type="primary">cas2_7</name>
    <name evidence="8" type="ORF">GALL_432350</name>
</gene>
<evidence type="ECO:0000256" key="4">
    <source>
        <dbReference type="ARBA" id="ARBA00022759"/>
    </source>
</evidence>
<dbReference type="GO" id="GO:0046872">
    <property type="term" value="F:metal ion binding"/>
    <property type="evidence" value="ECO:0007669"/>
    <property type="project" value="UniProtKB-KW"/>
</dbReference>
<dbReference type="SUPFAM" id="SSF143430">
    <property type="entry name" value="TTP0101/SSO1404-like"/>
    <property type="match status" value="1"/>
</dbReference>
<dbReference type="GO" id="GO:0004521">
    <property type="term" value="F:RNA endonuclease activity"/>
    <property type="evidence" value="ECO:0007669"/>
    <property type="project" value="InterPro"/>
</dbReference>
<keyword evidence="6" id="KW-0460">Magnesium</keyword>
<organism evidence="8">
    <name type="scientific">mine drainage metagenome</name>
    <dbReference type="NCBI Taxonomy" id="410659"/>
    <lineage>
        <taxon>unclassified sequences</taxon>
        <taxon>metagenomes</taxon>
        <taxon>ecological metagenomes</taxon>
    </lineage>
</organism>
<protein>
    <submittedName>
        <fullName evidence="8">CRISPR-associated endoribonuclease Cas2</fullName>
        <ecNumber evidence="8">3.1.-.-</ecNumber>
    </submittedName>
</protein>
<evidence type="ECO:0000256" key="3">
    <source>
        <dbReference type="ARBA" id="ARBA00022723"/>
    </source>
</evidence>
<reference evidence="8" key="1">
    <citation type="submission" date="2016-10" db="EMBL/GenBank/DDBJ databases">
        <title>Sequence of Gallionella enrichment culture.</title>
        <authorList>
            <person name="Poehlein A."/>
            <person name="Muehling M."/>
            <person name="Daniel R."/>
        </authorList>
    </citation>
    <scope>NUCLEOTIDE SEQUENCE</scope>
</reference>
<dbReference type="InterPro" id="IPR021127">
    <property type="entry name" value="CRISPR_associated_Cas2"/>
</dbReference>
<comment type="caution">
    <text evidence="8">The sequence shown here is derived from an EMBL/GenBank/DDBJ whole genome shotgun (WGS) entry which is preliminary data.</text>
</comment>
<keyword evidence="2" id="KW-0540">Nuclease</keyword>
<dbReference type="AlphaFoldDB" id="A0A1J5PVG8"/>
<evidence type="ECO:0000256" key="5">
    <source>
        <dbReference type="ARBA" id="ARBA00022801"/>
    </source>
</evidence>
<evidence type="ECO:0000256" key="2">
    <source>
        <dbReference type="ARBA" id="ARBA00022722"/>
    </source>
</evidence>
<evidence type="ECO:0000256" key="6">
    <source>
        <dbReference type="ARBA" id="ARBA00022842"/>
    </source>
</evidence>
<dbReference type="GO" id="GO:0043571">
    <property type="term" value="P:maintenance of CRISPR repeat elements"/>
    <property type="evidence" value="ECO:0007669"/>
    <property type="project" value="InterPro"/>
</dbReference>
<dbReference type="EMBL" id="MLJW01002278">
    <property type="protein sequence ID" value="OIQ75098.1"/>
    <property type="molecule type" value="Genomic_DNA"/>
</dbReference>
<keyword evidence="7" id="KW-0051">Antiviral defense</keyword>
<comment type="cofactor">
    <cofactor evidence="1">
        <name>Mg(2+)</name>
        <dbReference type="ChEBI" id="CHEBI:18420"/>
    </cofactor>
</comment>
<evidence type="ECO:0000256" key="1">
    <source>
        <dbReference type="ARBA" id="ARBA00001946"/>
    </source>
</evidence>
<dbReference type="GO" id="GO:0051607">
    <property type="term" value="P:defense response to virus"/>
    <property type="evidence" value="ECO:0007669"/>
    <property type="project" value="UniProtKB-KW"/>
</dbReference>
<dbReference type="EC" id="3.1.-.-" evidence="8"/>
<dbReference type="NCBIfam" id="TIGR01573">
    <property type="entry name" value="cas2"/>
    <property type="match status" value="1"/>
</dbReference>
<keyword evidence="5 8" id="KW-0378">Hydrolase</keyword>
<name>A0A1J5PVG8_9ZZZZ</name>
<proteinExistence type="inferred from homology"/>
<evidence type="ECO:0000256" key="7">
    <source>
        <dbReference type="ARBA" id="ARBA00023118"/>
    </source>
</evidence>
<accession>A0A1J5PVG8</accession>
<keyword evidence="3" id="KW-0479">Metal-binding</keyword>
<dbReference type="InterPro" id="IPR019199">
    <property type="entry name" value="Virulence_VapD/CRISPR_Cas2"/>
</dbReference>
<dbReference type="HAMAP" id="MF_01471">
    <property type="entry name" value="Cas2"/>
    <property type="match status" value="1"/>
</dbReference>